<feature type="region of interest" description="Disordered" evidence="7">
    <location>
        <begin position="594"/>
        <end position="622"/>
    </location>
</feature>
<comment type="subcellular location">
    <subcellularLocation>
        <location evidence="1">Cell membrane</location>
        <topology evidence="1">Peripheral membrane protein</topology>
    </subcellularLocation>
</comment>
<evidence type="ECO:0000313" key="9">
    <source>
        <dbReference type="Proteomes" id="UP000182818"/>
    </source>
</evidence>
<accession>A0A1H9Q5P7</accession>
<reference evidence="8 9" key="1">
    <citation type="submission" date="2016-10" db="EMBL/GenBank/DDBJ databases">
        <authorList>
            <person name="Varghese N."/>
            <person name="Submissions S."/>
        </authorList>
    </citation>
    <scope>NUCLEOTIDE SEQUENCE [LARGE SCALE GENOMIC DNA]</scope>
    <source>
        <strain evidence="8 9">CGMCC 1.3889</strain>
    </source>
</reference>
<dbReference type="Gene3D" id="3.40.50.11820">
    <property type="match status" value="1"/>
</dbReference>
<evidence type="ECO:0000256" key="1">
    <source>
        <dbReference type="ARBA" id="ARBA00004202"/>
    </source>
</evidence>
<evidence type="ECO:0000256" key="6">
    <source>
        <dbReference type="ARBA" id="ARBA00023136"/>
    </source>
</evidence>
<dbReference type="Proteomes" id="UP000182818">
    <property type="component" value="Unassembled WGS sequence"/>
</dbReference>
<keyword evidence="6" id="KW-0472">Membrane</keyword>
<dbReference type="EMBL" id="FOGK01000009">
    <property type="protein sequence ID" value="SER55732.1"/>
    <property type="molecule type" value="Genomic_DNA"/>
</dbReference>
<comment type="similarity">
    <text evidence="2">Belongs to the CDP-glycerol glycerophosphotransferase family.</text>
</comment>
<evidence type="ECO:0000256" key="3">
    <source>
        <dbReference type="ARBA" id="ARBA00022475"/>
    </source>
</evidence>
<dbReference type="InterPro" id="IPR051612">
    <property type="entry name" value="Teichoic_Acid_Biosynth"/>
</dbReference>
<evidence type="ECO:0000256" key="2">
    <source>
        <dbReference type="ARBA" id="ARBA00010488"/>
    </source>
</evidence>
<dbReference type="GeneID" id="76043727"/>
<keyword evidence="5" id="KW-0777">Teichoic acid biosynthesis</keyword>
<dbReference type="SUPFAM" id="SSF53756">
    <property type="entry name" value="UDP-Glycosyltransferase/glycogen phosphorylase"/>
    <property type="match status" value="1"/>
</dbReference>
<dbReference type="Pfam" id="PF04464">
    <property type="entry name" value="Glyphos_transf"/>
    <property type="match status" value="1"/>
</dbReference>
<dbReference type="InterPro" id="IPR043149">
    <property type="entry name" value="TagF_N"/>
</dbReference>
<dbReference type="InterPro" id="IPR043148">
    <property type="entry name" value="TagF_C"/>
</dbReference>
<dbReference type="Gene3D" id="3.40.50.12580">
    <property type="match status" value="1"/>
</dbReference>
<evidence type="ECO:0000256" key="7">
    <source>
        <dbReference type="SAM" id="MobiDB-lite"/>
    </source>
</evidence>
<evidence type="ECO:0000256" key="5">
    <source>
        <dbReference type="ARBA" id="ARBA00022944"/>
    </source>
</evidence>
<sequence length="622" mass="72462">MRHLLRRIRNKLHRILHPTPANTVTPEETQPTYHSPRLVENIDSLIKRRVNSIDFNGAYFTISGIAYFEKFPEKDEEKIVKSLILAKDGVDDIEIPLVNQTSEDPRFPMAGYTGTANFSVINKGKPLEPGQYEIKIQLKQYLSDGWLIERTSVGKILDCAHDLSYITNMTSYSAKKNTQYRLIFKYNFAANSLEVGSNILSEINPLENELDTEFVLESPVMRSLKRRVLKMAYNWYHLLPVDRHKISFVSDSRTSISGNFEFIYQELLKRKTNFKISFYLKPSIKAKKSWHEIFVLAKAFATSRYILLDDFYPMIYPLTIRHNADLIQVWHAVGAFKTFGYSRVGMPGGPKLDSLNHKNYTKALVSSKHVADKYAEGFDIPEKNIVTTGIPRTDVFFDKTYQANVRQKLQEELTFIKGKKVILFAPTFRGNGQQSAYYPFEDINFNKIYEALHKDYVFLLKIHPFVQNEANIPYKYADFFHDVSDYREINDLLMIADELITDYSSVCFEYALLKRPMIFFAPDLTDYMQKRSFYFNYLDFIPGTLAENTDELIKKIQEPQMNRQKLDSFVNYFFDQPDGHATERFVDELENEFKNDDDQNLQNEDPDHTPDGKVIPHWGKHA</sequence>
<dbReference type="InterPro" id="IPR007554">
    <property type="entry name" value="Glycerophosphate_synth"/>
</dbReference>
<proteinExistence type="inferred from homology"/>
<name>A0A1H9Q5P7_9LACO</name>
<protein>
    <submittedName>
        <fullName evidence="8">CDP-ribitol ribitolphosphotransferase</fullName>
    </submittedName>
</protein>
<evidence type="ECO:0000313" key="8">
    <source>
        <dbReference type="EMBL" id="SER55732.1"/>
    </source>
</evidence>
<evidence type="ECO:0000256" key="4">
    <source>
        <dbReference type="ARBA" id="ARBA00022679"/>
    </source>
</evidence>
<dbReference type="PANTHER" id="PTHR37316:SF2">
    <property type="entry name" value="TEICHOIC ACID RIBITOL-PHOSPHATE POLYMERASE TARK"/>
    <property type="match status" value="1"/>
</dbReference>
<organism evidence="8 9">
    <name type="scientific">Pediococcus ethanolidurans</name>
    <dbReference type="NCBI Taxonomy" id="319653"/>
    <lineage>
        <taxon>Bacteria</taxon>
        <taxon>Bacillati</taxon>
        <taxon>Bacillota</taxon>
        <taxon>Bacilli</taxon>
        <taxon>Lactobacillales</taxon>
        <taxon>Lactobacillaceae</taxon>
        <taxon>Pediococcus</taxon>
    </lineage>
</organism>
<keyword evidence="3" id="KW-1003">Cell membrane</keyword>
<dbReference type="PANTHER" id="PTHR37316">
    <property type="entry name" value="TEICHOIC ACID GLYCEROL-PHOSPHATE PRIMASE"/>
    <property type="match status" value="1"/>
</dbReference>
<comment type="caution">
    <text evidence="8">The sequence shown here is derived from an EMBL/GenBank/DDBJ whole genome shotgun (WGS) entry which is preliminary data.</text>
</comment>
<keyword evidence="9" id="KW-1185">Reference proteome</keyword>
<gene>
    <name evidence="8" type="ORF">SAMN04487973_10951</name>
</gene>
<dbReference type="RefSeq" id="WP_057806484.1">
    <property type="nucleotide sequence ID" value="NZ_BJYP01000023.1"/>
</dbReference>
<keyword evidence="4" id="KW-0808">Transferase</keyword>